<keyword evidence="13" id="KW-1185">Reference proteome</keyword>
<dbReference type="Gene3D" id="3.30.420.10">
    <property type="entry name" value="Ribonuclease H-like superfamily/Ribonuclease H"/>
    <property type="match status" value="1"/>
</dbReference>
<dbReference type="CDD" id="cd17748">
    <property type="entry name" value="BRCT_DNA_ligase_like"/>
    <property type="match status" value="1"/>
</dbReference>
<keyword evidence="2" id="KW-0548">Nucleotidyltransferase</keyword>
<comment type="caution">
    <text evidence="10">The sequence shown here is derived from an EMBL/GenBank/DDBJ whole genome shotgun (WGS) entry which is preliminary data.</text>
</comment>
<dbReference type="EMBL" id="AJDQ01000006">
    <property type="protein sequence ID" value="EOI57389.1"/>
    <property type="molecule type" value="Genomic_DNA"/>
</dbReference>
<evidence type="ECO:0000256" key="3">
    <source>
        <dbReference type="ARBA" id="ARBA00022705"/>
    </source>
</evidence>
<dbReference type="GO" id="GO:0003677">
    <property type="term" value="F:DNA binding"/>
    <property type="evidence" value="ECO:0007669"/>
    <property type="project" value="InterPro"/>
</dbReference>
<sequence>MATYEEISYKILKDKYVESWLKETNYSDQEAYEFIHYIVARFSGIKRNPNSFYVKSQLPKEYVSFDIETTGLSKNDEIIQIAAIHMKNGSMLSEFSQYVKPKTAELSVQISYITGITNENIKDAPYFEKVQNDFNSFIGNLPLIGHNATSFDLPFLKRQGFNVDSQFAIDTVYLAQSCKELNIDNCKLETLKNHYAIDELSHNALSDAKTTAKVYEYLRKGDYAPRSKPKTAYPKILKNKRFCYTGNFKNFSRQSLQESIENYGGIVTKSVSKKTDFLVTGQQIAKNLKDGVHSSSEIKCMELMKSGFSIEMITEDQFIAMINEKN</sequence>
<keyword evidence="6 10" id="KW-0269">Exonuclease</keyword>
<dbReference type="InterPro" id="IPR036397">
    <property type="entry name" value="RNaseH_sf"/>
</dbReference>
<dbReference type="NCBIfam" id="TIGR00573">
    <property type="entry name" value="dnaq"/>
    <property type="match status" value="1"/>
</dbReference>
<evidence type="ECO:0000256" key="6">
    <source>
        <dbReference type="ARBA" id="ARBA00022839"/>
    </source>
</evidence>
<keyword evidence="1" id="KW-0808">Transferase</keyword>
<dbReference type="Pfam" id="PF00533">
    <property type="entry name" value="BRCT"/>
    <property type="match status" value="1"/>
</dbReference>
<feature type="domain" description="BRCT" evidence="9">
    <location>
        <begin position="232"/>
        <end position="326"/>
    </location>
</feature>
<dbReference type="SMART" id="SM00292">
    <property type="entry name" value="BRCT"/>
    <property type="match status" value="1"/>
</dbReference>
<dbReference type="GO" id="GO:0006260">
    <property type="term" value="P:DNA replication"/>
    <property type="evidence" value="ECO:0007669"/>
    <property type="project" value="UniProtKB-KW"/>
</dbReference>
<evidence type="ECO:0000256" key="2">
    <source>
        <dbReference type="ARBA" id="ARBA00022695"/>
    </source>
</evidence>
<dbReference type="SUPFAM" id="SSF52113">
    <property type="entry name" value="BRCT domain"/>
    <property type="match status" value="1"/>
</dbReference>
<dbReference type="GO" id="GO:0003887">
    <property type="term" value="F:DNA-directed DNA polymerase activity"/>
    <property type="evidence" value="ECO:0007669"/>
    <property type="project" value="UniProtKB-KW"/>
</dbReference>
<dbReference type="Proteomes" id="UP000014160">
    <property type="component" value="Unassembled WGS sequence"/>
</dbReference>
<dbReference type="EMBL" id="ASWH01000001">
    <property type="protein sequence ID" value="EOW83037.1"/>
    <property type="molecule type" value="Genomic_DNA"/>
</dbReference>
<dbReference type="InterPro" id="IPR012337">
    <property type="entry name" value="RNaseH-like_sf"/>
</dbReference>
<dbReference type="Gene3D" id="3.40.50.10190">
    <property type="entry name" value="BRCT domain"/>
    <property type="match status" value="1"/>
</dbReference>
<name>R2XR57_9ENTE</name>
<dbReference type="InterPro" id="IPR013520">
    <property type="entry name" value="Ribonucl_H"/>
</dbReference>
<dbReference type="PANTHER" id="PTHR30231">
    <property type="entry name" value="DNA POLYMERASE III SUBUNIT EPSILON"/>
    <property type="match status" value="1"/>
</dbReference>
<dbReference type="OrthoDB" id="9776650at2"/>
<organism evidence="10 12">
    <name type="scientific">Enterococcus gilvus ATCC BAA-350</name>
    <dbReference type="NCBI Taxonomy" id="1158614"/>
    <lineage>
        <taxon>Bacteria</taxon>
        <taxon>Bacillati</taxon>
        <taxon>Bacillota</taxon>
        <taxon>Bacilli</taxon>
        <taxon>Lactobacillales</taxon>
        <taxon>Enterococcaceae</taxon>
        <taxon>Enterococcus</taxon>
    </lineage>
</organism>
<keyword evidence="3" id="KW-0235">DNA replication</keyword>
<evidence type="ECO:0000256" key="5">
    <source>
        <dbReference type="ARBA" id="ARBA00022801"/>
    </source>
</evidence>
<dbReference type="InterPro" id="IPR001357">
    <property type="entry name" value="BRCT_dom"/>
</dbReference>
<reference evidence="11 13" key="2">
    <citation type="submission" date="2013-03" db="EMBL/GenBank/DDBJ databases">
        <title>The Genome Sequence of Enterococcus gilvus ATCC BAA-350 (PacBio/Illumina hybrid assembly).</title>
        <authorList>
            <consortium name="The Broad Institute Genomics Platform"/>
            <consortium name="The Broad Institute Genome Sequencing Center for Infectious Disease"/>
            <person name="Earl A."/>
            <person name="Russ C."/>
            <person name="Gilmore M."/>
            <person name="Surin D."/>
            <person name="Walker B."/>
            <person name="Young S."/>
            <person name="Zeng Q."/>
            <person name="Gargeya S."/>
            <person name="Fitzgerald M."/>
            <person name="Haas B."/>
            <person name="Abouelleil A."/>
            <person name="Allen A.W."/>
            <person name="Alvarado L."/>
            <person name="Arachchi H.M."/>
            <person name="Berlin A.M."/>
            <person name="Chapman S.B."/>
            <person name="Gainer-Dewar J."/>
            <person name="Goldberg J."/>
            <person name="Griggs A."/>
            <person name="Gujja S."/>
            <person name="Hansen M."/>
            <person name="Howarth C."/>
            <person name="Imamovic A."/>
            <person name="Ireland A."/>
            <person name="Larimer J."/>
            <person name="McCowan C."/>
            <person name="Murphy C."/>
            <person name="Pearson M."/>
            <person name="Poon T.W."/>
            <person name="Priest M."/>
            <person name="Roberts A."/>
            <person name="Saif S."/>
            <person name="Shea T."/>
            <person name="Sisk P."/>
            <person name="Sykes S."/>
            <person name="Wortman J."/>
            <person name="Nusbaum C."/>
            <person name="Birren B."/>
        </authorList>
    </citation>
    <scope>NUCLEOTIDE SEQUENCE [LARGE SCALE GENOMIC DNA]</scope>
    <source>
        <strain evidence="11 13">ATCC BAA-350</strain>
    </source>
</reference>
<evidence type="ECO:0000313" key="12">
    <source>
        <dbReference type="Proteomes" id="UP000013750"/>
    </source>
</evidence>
<proteinExistence type="predicted"/>
<dbReference type="Pfam" id="PF00929">
    <property type="entry name" value="RNase_T"/>
    <property type="match status" value="1"/>
</dbReference>
<dbReference type="PROSITE" id="PS50172">
    <property type="entry name" value="BRCT"/>
    <property type="match status" value="1"/>
</dbReference>
<evidence type="ECO:0000313" key="11">
    <source>
        <dbReference type="EMBL" id="EOW83037.1"/>
    </source>
</evidence>
<dbReference type="PATRIC" id="fig|1158614.3.peg.1614"/>
<dbReference type="InterPro" id="IPR036420">
    <property type="entry name" value="BRCT_dom_sf"/>
</dbReference>
<protein>
    <recommendedName>
        <fullName evidence="8">DNA polymerase III polC-type</fullName>
    </recommendedName>
</protein>
<reference evidence="10 12" key="1">
    <citation type="submission" date="2013-02" db="EMBL/GenBank/DDBJ databases">
        <title>The Genome Sequence of Enterococcus gilvus ATCC BAA-350.</title>
        <authorList>
            <consortium name="The Broad Institute Genome Sequencing Platform"/>
            <consortium name="The Broad Institute Genome Sequencing Center for Infectious Disease"/>
            <person name="Earl A.M."/>
            <person name="Gilmore M.S."/>
            <person name="Lebreton F."/>
            <person name="Walker B."/>
            <person name="Young S.K."/>
            <person name="Zeng Q."/>
            <person name="Gargeya S."/>
            <person name="Fitzgerald M."/>
            <person name="Haas B."/>
            <person name="Abouelleil A."/>
            <person name="Alvarado L."/>
            <person name="Arachchi H.M."/>
            <person name="Berlin A.M."/>
            <person name="Chapman S.B."/>
            <person name="Dewar J."/>
            <person name="Goldberg J."/>
            <person name="Griggs A."/>
            <person name="Gujja S."/>
            <person name="Hansen M."/>
            <person name="Howarth C."/>
            <person name="Imamovic A."/>
            <person name="Larimer J."/>
            <person name="McCowan C."/>
            <person name="Murphy C."/>
            <person name="Neiman D."/>
            <person name="Pearson M."/>
            <person name="Priest M."/>
            <person name="Roberts A."/>
            <person name="Saif S."/>
            <person name="Shea T."/>
            <person name="Sisk P."/>
            <person name="Sykes S."/>
            <person name="Wortman J."/>
            <person name="Nusbaum C."/>
            <person name="Birren B."/>
        </authorList>
    </citation>
    <scope>NUCLEOTIDE SEQUENCE [LARGE SCALE GENOMIC DNA]</scope>
    <source>
        <strain evidence="10 12">ATCC BAA-350</strain>
    </source>
</reference>
<evidence type="ECO:0000313" key="13">
    <source>
        <dbReference type="Proteomes" id="UP000014160"/>
    </source>
</evidence>
<evidence type="ECO:0000256" key="8">
    <source>
        <dbReference type="ARBA" id="ARBA00070925"/>
    </source>
</evidence>
<dbReference type="FunFam" id="3.30.420.10:FF:000045">
    <property type="entry name" value="3'-5' exonuclease DinG"/>
    <property type="match status" value="1"/>
</dbReference>
<dbReference type="GO" id="GO:0008408">
    <property type="term" value="F:3'-5' exonuclease activity"/>
    <property type="evidence" value="ECO:0007669"/>
    <property type="project" value="TreeGrafter"/>
</dbReference>
<dbReference type="AlphaFoldDB" id="R2XR57"/>
<dbReference type="RefSeq" id="WP_010780020.1">
    <property type="nucleotide sequence ID" value="NZ_ASWH01000001.1"/>
</dbReference>
<evidence type="ECO:0000259" key="9">
    <source>
        <dbReference type="PROSITE" id="PS50172"/>
    </source>
</evidence>
<dbReference type="eggNOG" id="COG0847">
    <property type="taxonomic scope" value="Bacteria"/>
</dbReference>
<evidence type="ECO:0000256" key="1">
    <source>
        <dbReference type="ARBA" id="ARBA00022679"/>
    </source>
</evidence>
<accession>R2XR57</accession>
<evidence type="ECO:0000313" key="10">
    <source>
        <dbReference type="EMBL" id="EOI57389.1"/>
    </source>
</evidence>
<dbReference type="CDD" id="cd06127">
    <property type="entry name" value="DEDDh"/>
    <property type="match status" value="1"/>
</dbReference>
<dbReference type="Proteomes" id="UP000013750">
    <property type="component" value="Unassembled WGS sequence"/>
</dbReference>
<dbReference type="SUPFAM" id="SSF53098">
    <property type="entry name" value="Ribonuclease H-like"/>
    <property type="match status" value="1"/>
</dbReference>
<dbReference type="InterPro" id="IPR006054">
    <property type="entry name" value="DnaQ"/>
</dbReference>
<keyword evidence="7" id="KW-0239">DNA-directed DNA polymerase</keyword>
<evidence type="ECO:0000256" key="4">
    <source>
        <dbReference type="ARBA" id="ARBA00022722"/>
    </source>
</evidence>
<dbReference type="SMART" id="SM00479">
    <property type="entry name" value="EXOIII"/>
    <property type="match status" value="1"/>
</dbReference>
<evidence type="ECO:0000256" key="7">
    <source>
        <dbReference type="ARBA" id="ARBA00022932"/>
    </source>
</evidence>
<dbReference type="PANTHER" id="PTHR30231:SF4">
    <property type="entry name" value="PROTEIN NEN2"/>
    <property type="match status" value="1"/>
</dbReference>
<dbReference type="HOGENOM" id="CLU_047806_0_2_9"/>
<dbReference type="eggNOG" id="COG0272">
    <property type="taxonomic scope" value="Bacteria"/>
</dbReference>
<gene>
    <name evidence="11" type="ORF">I592_02362</name>
    <name evidence="10" type="ORF">UKC_01605</name>
</gene>
<keyword evidence="5" id="KW-0378">Hydrolase</keyword>
<keyword evidence="4" id="KW-0540">Nuclease</keyword>